<comment type="subcellular location">
    <subcellularLocation>
        <location evidence="2 13">Cell membrane</location>
        <topology evidence="2 13">Lipid-anchor</topology>
        <orientation evidence="2 13">Cytoplasmic side</orientation>
    </subcellularLocation>
</comment>
<evidence type="ECO:0000256" key="4">
    <source>
        <dbReference type="ARBA" id="ARBA00007128"/>
    </source>
</evidence>
<feature type="compositionally biased region" description="Polar residues" evidence="14">
    <location>
        <begin position="708"/>
        <end position="725"/>
    </location>
</feature>
<evidence type="ECO:0000256" key="9">
    <source>
        <dbReference type="ARBA" id="ARBA00023136"/>
    </source>
</evidence>
<gene>
    <name evidence="17" type="ORF">QE152_g7335</name>
</gene>
<evidence type="ECO:0000256" key="12">
    <source>
        <dbReference type="ARBA" id="ARBA00023289"/>
    </source>
</evidence>
<keyword evidence="17" id="KW-0418">Kinase</keyword>
<keyword evidence="7 13" id="KW-0321">Glycogen metabolism</keyword>
<evidence type="ECO:0000256" key="14">
    <source>
        <dbReference type="SAM" id="MobiDB-lite"/>
    </source>
</evidence>
<evidence type="ECO:0000256" key="10">
    <source>
        <dbReference type="ARBA" id="ARBA00023277"/>
    </source>
</evidence>
<proteinExistence type="inferred from homology"/>
<keyword evidence="9 13" id="KW-0472">Membrane</keyword>
<dbReference type="Proteomes" id="UP001458880">
    <property type="component" value="Unassembled WGS sequence"/>
</dbReference>
<dbReference type="InterPro" id="IPR008928">
    <property type="entry name" value="6-hairpin_glycosidase_sf"/>
</dbReference>
<dbReference type="InterPro" id="IPR011613">
    <property type="entry name" value="GH15-like"/>
</dbReference>
<dbReference type="Pfam" id="PF19292">
    <property type="entry name" value="KPBB_C"/>
    <property type="match status" value="1"/>
</dbReference>
<keyword evidence="17" id="KW-0808">Transferase</keyword>
<evidence type="ECO:0000259" key="16">
    <source>
        <dbReference type="Pfam" id="PF19292"/>
    </source>
</evidence>
<evidence type="ECO:0000256" key="7">
    <source>
        <dbReference type="ARBA" id="ARBA00022600"/>
    </source>
</evidence>
<dbReference type="Pfam" id="PF00723">
    <property type="entry name" value="Glyco_hydro_15"/>
    <property type="match status" value="1"/>
</dbReference>
<keyword evidence="18" id="KW-1185">Reference proteome</keyword>
<name>A0AAW1MBT3_POPJA</name>
<evidence type="ECO:0000256" key="2">
    <source>
        <dbReference type="ARBA" id="ARBA00004342"/>
    </source>
</evidence>
<dbReference type="InterPro" id="IPR045583">
    <property type="entry name" value="KPBA/B_C"/>
</dbReference>
<feature type="domain" description="Phosphorylase b kinase regulatory subunit alpha/beta C-terminal" evidence="16">
    <location>
        <begin position="923"/>
        <end position="1108"/>
    </location>
</feature>
<comment type="pathway">
    <text evidence="3 13">Glycan biosynthesis; glycogen metabolism.</text>
</comment>
<feature type="domain" description="GH15-like" evidence="15">
    <location>
        <begin position="9"/>
        <end position="907"/>
    </location>
</feature>
<evidence type="ECO:0000256" key="5">
    <source>
        <dbReference type="ARBA" id="ARBA00022475"/>
    </source>
</evidence>
<evidence type="ECO:0000256" key="6">
    <source>
        <dbReference type="ARBA" id="ARBA00022553"/>
    </source>
</evidence>
<evidence type="ECO:0000313" key="18">
    <source>
        <dbReference type="Proteomes" id="UP001458880"/>
    </source>
</evidence>
<keyword evidence="11 13" id="KW-0449">Lipoprotein</keyword>
<evidence type="ECO:0000259" key="15">
    <source>
        <dbReference type="Pfam" id="PF00723"/>
    </source>
</evidence>
<keyword evidence="5 13" id="KW-1003">Cell membrane</keyword>
<evidence type="ECO:0000256" key="1">
    <source>
        <dbReference type="ARBA" id="ARBA00002837"/>
    </source>
</evidence>
<dbReference type="GO" id="GO:0005964">
    <property type="term" value="C:phosphorylase kinase complex"/>
    <property type="evidence" value="ECO:0007669"/>
    <property type="project" value="TreeGrafter"/>
</dbReference>
<evidence type="ECO:0000256" key="3">
    <source>
        <dbReference type="ARBA" id="ARBA00005131"/>
    </source>
</evidence>
<dbReference type="SUPFAM" id="SSF48208">
    <property type="entry name" value="Six-hairpin glycosidases"/>
    <property type="match status" value="1"/>
</dbReference>
<keyword evidence="6" id="KW-0597">Phosphoprotein</keyword>
<dbReference type="PANTHER" id="PTHR10749">
    <property type="entry name" value="PHOSPHORYLASE B KINASE REGULATORY SUBUNIT"/>
    <property type="match status" value="1"/>
</dbReference>
<dbReference type="GO" id="GO:0005886">
    <property type="term" value="C:plasma membrane"/>
    <property type="evidence" value="ECO:0007669"/>
    <property type="project" value="UniProtKB-SubCell"/>
</dbReference>
<keyword evidence="12 13" id="KW-0636">Prenylation</keyword>
<comment type="similarity">
    <text evidence="4 13">Belongs to the phosphorylase b kinase regulatory chain family.</text>
</comment>
<keyword evidence="8 13" id="KW-0112">Calmodulin-binding</keyword>
<comment type="function">
    <text evidence="1">Phosphorylase b kinase catalyzes the phosphorylation of serine in certain substrates, including troponin I. The alpha chain may bind calmodulin.</text>
</comment>
<feature type="region of interest" description="Disordered" evidence="14">
    <location>
        <begin position="705"/>
        <end position="743"/>
    </location>
</feature>
<dbReference type="Gene3D" id="1.50.10.10">
    <property type="match status" value="1"/>
</dbReference>
<dbReference type="GO" id="GO:0005977">
    <property type="term" value="P:glycogen metabolic process"/>
    <property type="evidence" value="ECO:0007669"/>
    <property type="project" value="UniProtKB-KW"/>
</dbReference>
<protein>
    <recommendedName>
        <fullName evidence="13">Phosphorylase b kinase regulatory subunit</fullName>
    </recommendedName>
</protein>
<evidence type="ECO:0000256" key="11">
    <source>
        <dbReference type="ARBA" id="ARBA00023288"/>
    </source>
</evidence>
<accession>A0AAW1MBT3</accession>
<dbReference type="GO" id="GO:0005516">
    <property type="term" value="F:calmodulin binding"/>
    <property type="evidence" value="ECO:0007669"/>
    <property type="project" value="UniProtKB-KW"/>
</dbReference>
<dbReference type="AlphaFoldDB" id="A0AAW1MBT3"/>
<dbReference type="InterPro" id="IPR008734">
    <property type="entry name" value="PHK_A/B_su"/>
</dbReference>
<dbReference type="EMBL" id="JASPKY010000053">
    <property type="protein sequence ID" value="KAK9744989.1"/>
    <property type="molecule type" value="Genomic_DNA"/>
</dbReference>
<reference evidence="17 18" key="1">
    <citation type="journal article" date="2024" name="BMC Genomics">
        <title>De novo assembly and annotation of Popillia japonica's genome with initial clues to its potential as an invasive pest.</title>
        <authorList>
            <person name="Cucini C."/>
            <person name="Boschi S."/>
            <person name="Funari R."/>
            <person name="Cardaioli E."/>
            <person name="Iannotti N."/>
            <person name="Marturano G."/>
            <person name="Paoli F."/>
            <person name="Bruttini M."/>
            <person name="Carapelli A."/>
            <person name="Frati F."/>
            <person name="Nardi F."/>
        </authorList>
    </citation>
    <scope>NUCLEOTIDE SEQUENCE [LARGE SCALE GENOMIC DNA]</scope>
    <source>
        <strain evidence="17">DMR45628</strain>
    </source>
</reference>
<evidence type="ECO:0000256" key="8">
    <source>
        <dbReference type="ARBA" id="ARBA00022860"/>
    </source>
</evidence>
<keyword evidence="10 13" id="KW-0119">Carbohydrate metabolism</keyword>
<sequence length="1188" mass="133089">MRSRSNSGNPVTGLFPASHENSHAWIRDNVYSVLGVWGLAMSYKKMADQDEDRAKTYELEQSCVKLMRGLLMAMMQQKEKVEKFKLTQNPLDSLHAKYCSSTGQTVVGDHEWGHLQLDAVSLYLLILSQMTASGLQIVFNLDEVAFVQNLVFYIECSYCTPDYGIWERGDKTNHGLPELNASSIGMAKAALEAMNELDLFGARGGPYSVIHILADEAQKCQAVLQSMLPRESNSKETDSGILSVIGFPAFAVDDPILIQYTRDTIITKLQGRYGCKRFLRDGYRTAKEDANRLYYEPWELRMFENIECEWPLFFCYLILDFFFQGNKDAAAEYTEELEEIMIRTEEGTRLIPELYSVPSEFVGAEYREPGSQDRIPLGHCPFLWAQSLYILGKLLQEGFLAVGELDPLNRRLCSEKKPDVVVQVVILAEDNEIRDKLAEHDIIVQTIADVAPIEVQPARVLSHLYTYLGRNKKLGLSGRKSRDVGILSTSKLYTMGDRIFAFTPQFTDMSRNYIATDYELMIDICKSEINFLKSSWQNMLGRPLVVLAIRSVHLDQEKIPLAMITTMKKLKSGYINGTRVTLGTLNDFLSTSCITNLSFLGCHEEGLPDKLNPQVQHYLEEHLMKSLANRSILLMTHGTNRRGRHLKRRMSVKGAVKKTRSINVDSETLGMEGGGGNVERKFSIYPGTRTGGTDHQVVVIVDHHQRTRSPSPQEIKPNSSSDVVPTTTSGGGGGRHRTNTETQYADTEVEELFAMLRESESLEEQGDILQYLVDTEGPDFNTGMLEYGKVVTVRDLLKGLYEKACQQKLWGLVRHTAGMLGKRVEDLAKAVTDLLVRQKQITVGMPPHNEHTITAPLPETELRMLIHEAYGEDDSTAMLTQELLVYLAMFIRTEPQLFMEMLRLRVGLIIQVMATELARTLICDAEEASEHLLNLSPFEMKNLLHHIISGKEFAISSVGRGNLSIVSNKSSKISKKSHISLEVNDGDDSIAGESEKQGQWLRRRRLDGALNRVPRDFYPRVWSILEKCQGLDIAGKVLPQSLTQEMTSGELKFALAVETVLNSIPQPEYRQLIVEALMVLTLVAEYNVAVSLGGIVQVEQLVHAANELFLSDQMKCDGDATLCCAKPKELWEASRTGGLLCGGAAFICQHFYDSAPSGCYGTMTYMTRAAVVTLDCIPKQGELDCTLS</sequence>
<dbReference type="FunFam" id="1.50.10.10:FF:000004">
    <property type="entry name" value="Phosphorylase b kinase regulatory subunit"/>
    <property type="match status" value="1"/>
</dbReference>
<comment type="caution">
    <text evidence="17">The sequence shown here is derived from an EMBL/GenBank/DDBJ whole genome shotgun (WGS) entry which is preliminary data.</text>
</comment>
<dbReference type="GO" id="GO:0016301">
    <property type="term" value="F:kinase activity"/>
    <property type="evidence" value="ECO:0007669"/>
    <property type="project" value="UniProtKB-KW"/>
</dbReference>
<organism evidence="17 18">
    <name type="scientific">Popillia japonica</name>
    <name type="common">Japanese beetle</name>
    <dbReference type="NCBI Taxonomy" id="7064"/>
    <lineage>
        <taxon>Eukaryota</taxon>
        <taxon>Metazoa</taxon>
        <taxon>Ecdysozoa</taxon>
        <taxon>Arthropoda</taxon>
        <taxon>Hexapoda</taxon>
        <taxon>Insecta</taxon>
        <taxon>Pterygota</taxon>
        <taxon>Neoptera</taxon>
        <taxon>Endopterygota</taxon>
        <taxon>Coleoptera</taxon>
        <taxon>Polyphaga</taxon>
        <taxon>Scarabaeiformia</taxon>
        <taxon>Scarabaeidae</taxon>
        <taxon>Rutelinae</taxon>
        <taxon>Popillia</taxon>
    </lineage>
</organism>
<dbReference type="InterPro" id="IPR012341">
    <property type="entry name" value="6hp_glycosidase-like_sf"/>
</dbReference>
<evidence type="ECO:0000313" key="17">
    <source>
        <dbReference type="EMBL" id="KAK9744989.1"/>
    </source>
</evidence>
<dbReference type="PANTHER" id="PTHR10749:SF7">
    <property type="entry name" value="PHOSPHORYLASE B KINASE REGULATORY SUBUNIT ALPHA-RELATED"/>
    <property type="match status" value="1"/>
</dbReference>
<evidence type="ECO:0000256" key="13">
    <source>
        <dbReference type="RuleBase" id="RU364123"/>
    </source>
</evidence>